<evidence type="ECO:0000313" key="3">
    <source>
        <dbReference type="EMBL" id="KAJ1218547.1"/>
    </source>
</evidence>
<evidence type="ECO:0000313" key="4">
    <source>
        <dbReference type="Proteomes" id="UP001066276"/>
    </source>
</evidence>
<name>A0AAV7WZV8_PLEWA</name>
<sequence>MEYPGGTAGRSSADPEEAGVDEAWSCTNDTEHLRVLKPEQEKVQQETFSPGGKETRTENRTEGGLSTRNVGGGGRRGRDEPSITGAVRAEDDWEERRSGQAGHVLGRTWPSQGTKYKSKREFQLHKCTIKKTRGKLRKPKQLVPLLIDEVHKNLKEAQERQKTNYDTPSRPRELAIGQQILVLLLTTDNKLLAPWQGPYKILEKVTPVTYKIEIPTGSGRDQIYHINLLKVWHEPEEQTSNLYIST</sequence>
<comment type="caution">
    <text evidence="3">The sequence shown here is derived from an EMBL/GenBank/DDBJ whole genome shotgun (WGS) entry which is preliminary data.</text>
</comment>
<proteinExistence type="predicted"/>
<feature type="domain" description="Integrase p58-like C-terminal" evidence="2">
    <location>
        <begin position="197"/>
        <end position="230"/>
    </location>
</feature>
<dbReference type="Proteomes" id="UP001066276">
    <property type="component" value="Chromosome 1_1"/>
</dbReference>
<dbReference type="Pfam" id="PF22938">
    <property type="entry name" value="Integrase_p58_C"/>
    <property type="match status" value="1"/>
</dbReference>
<feature type="region of interest" description="Disordered" evidence="1">
    <location>
        <begin position="1"/>
        <end position="112"/>
    </location>
</feature>
<gene>
    <name evidence="3" type="ORF">NDU88_006125</name>
</gene>
<accession>A0AAV7WZV8</accession>
<dbReference type="EMBL" id="JANPWB010000001">
    <property type="protein sequence ID" value="KAJ1218547.1"/>
    <property type="molecule type" value="Genomic_DNA"/>
</dbReference>
<keyword evidence="4" id="KW-1185">Reference proteome</keyword>
<protein>
    <recommendedName>
        <fullName evidence="2">Integrase p58-like C-terminal domain-containing protein</fullName>
    </recommendedName>
</protein>
<feature type="compositionally biased region" description="Basic and acidic residues" evidence="1">
    <location>
        <begin position="29"/>
        <end position="44"/>
    </location>
</feature>
<dbReference type="InterPro" id="IPR054465">
    <property type="entry name" value="Integrase_p58-like_C"/>
</dbReference>
<evidence type="ECO:0000259" key="2">
    <source>
        <dbReference type="Pfam" id="PF22938"/>
    </source>
</evidence>
<dbReference type="AlphaFoldDB" id="A0AAV7WZV8"/>
<organism evidence="3 4">
    <name type="scientific">Pleurodeles waltl</name>
    <name type="common">Iberian ribbed newt</name>
    <dbReference type="NCBI Taxonomy" id="8319"/>
    <lineage>
        <taxon>Eukaryota</taxon>
        <taxon>Metazoa</taxon>
        <taxon>Chordata</taxon>
        <taxon>Craniata</taxon>
        <taxon>Vertebrata</taxon>
        <taxon>Euteleostomi</taxon>
        <taxon>Amphibia</taxon>
        <taxon>Batrachia</taxon>
        <taxon>Caudata</taxon>
        <taxon>Salamandroidea</taxon>
        <taxon>Salamandridae</taxon>
        <taxon>Pleurodelinae</taxon>
        <taxon>Pleurodeles</taxon>
    </lineage>
</organism>
<feature type="compositionally biased region" description="Basic and acidic residues" evidence="1">
    <location>
        <begin position="88"/>
        <end position="98"/>
    </location>
</feature>
<evidence type="ECO:0000256" key="1">
    <source>
        <dbReference type="SAM" id="MobiDB-lite"/>
    </source>
</evidence>
<reference evidence="3" key="1">
    <citation type="journal article" date="2022" name="bioRxiv">
        <title>Sequencing and chromosome-scale assembly of the giantPleurodeles waltlgenome.</title>
        <authorList>
            <person name="Brown T."/>
            <person name="Elewa A."/>
            <person name="Iarovenko S."/>
            <person name="Subramanian E."/>
            <person name="Araus A.J."/>
            <person name="Petzold A."/>
            <person name="Susuki M."/>
            <person name="Suzuki K.-i.T."/>
            <person name="Hayashi T."/>
            <person name="Toyoda A."/>
            <person name="Oliveira C."/>
            <person name="Osipova E."/>
            <person name="Leigh N.D."/>
            <person name="Simon A."/>
            <person name="Yun M.H."/>
        </authorList>
    </citation>
    <scope>NUCLEOTIDE SEQUENCE</scope>
    <source>
        <strain evidence="3">20211129_DDA</strain>
        <tissue evidence="3">Liver</tissue>
    </source>
</reference>